<dbReference type="EMBL" id="JBHGCJ010000010">
    <property type="protein sequence ID" value="MFG6110203.1"/>
    <property type="molecule type" value="Genomic_DNA"/>
</dbReference>
<dbReference type="InterPro" id="IPR036390">
    <property type="entry name" value="WH_DNA-bd_sf"/>
</dbReference>
<dbReference type="RefSeq" id="WP_394163923.1">
    <property type="nucleotide sequence ID" value="NZ_JBHGCJ010000010.1"/>
</dbReference>
<dbReference type="PRINTS" id="PR00039">
    <property type="entry name" value="HTHLYSR"/>
</dbReference>
<accession>A0ABW7CZK2</accession>
<dbReference type="Pfam" id="PF00126">
    <property type="entry name" value="HTH_1"/>
    <property type="match status" value="1"/>
</dbReference>
<keyword evidence="7" id="KW-1185">Reference proteome</keyword>
<dbReference type="Proteomes" id="UP001605261">
    <property type="component" value="Unassembled WGS sequence"/>
</dbReference>
<evidence type="ECO:0000256" key="1">
    <source>
        <dbReference type="ARBA" id="ARBA00009437"/>
    </source>
</evidence>
<dbReference type="Gene3D" id="1.10.10.10">
    <property type="entry name" value="Winged helix-like DNA-binding domain superfamily/Winged helix DNA-binding domain"/>
    <property type="match status" value="1"/>
</dbReference>
<dbReference type="InterPro" id="IPR036388">
    <property type="entry name" value="WH-like_DNA-bd_sf"/>
</dbReference>
<proteinExistence type="inferred from homology"/>
<dbReference type="PROSITE" id="PS50931">
    <property type="entry name" value="HTH_LYSR"/>
    <property type="match status" value="1"/>
</dbReference>
<evidence type="ECO:0000256" key="2">
    <source>
        <dbReference type="ARBA" id="ARBA00023015"/>
    </source>
</evidence>
<dbReference type="InterPro" id="IPR000847">
    <property type="entry name" value="LysR_HTH_N"/>
</dbReference>
<name>A0ABW7CZK2_9GAMM</name>
<evidence type="ECO:0000313" key="7">
    <source>
        <dbReference type="Proteomes" id="UP001605261"/>
    </source>
</evidence>
<comment type="caution">
    <text evidence="6">The sequence shown here is derived from an EMBL/GenBank/DDBJ whole genome shotgun (WGS) entry which is preliminary data.</text>
</comment>
<keyword evidence="2" id="KW-0805">Transcription regulation</keyword>
<dbReference type="Gene3D" id="3.40.190.10">
    <property type="entry name" value="Periplasmic binding protein-like II"/>
    <property type="match status" value="2"/>
</dbReference>
<gene>
    <name evidence="6" type="ORF">ACEU0G_000062</name>
</gene>
<dbReference type="PANTHER" id="PTHR30346:SF0">
    <property type="entry name" value="HCA OPERON TRANSCRIPTIONAL ACTIVATOR HCAR"/>
    <property type="match status" value="1"/>
</dbReference>
<sequence>MVDLRQLRQFVAVAEELHFHRAAARLHMSQPPLTAAIRKLEEHIGSALIERGNRTLGLTAAGAVLLAEARLTLQQADHALAATRDAATGRTGSVRLGYVGSALYGRLPQVIRAFRGSHPQVRLELIEATSSAQVTMLREQRLDVGVVIPPVVDAGDMHLQAFDVDHLAIALPRAHRLAQRAPIALSALAGEPFVLWPAREGHGFHAQVMRLCAVAGVVPRVVQEAHGMHAVLSLVAVEAGIAIVPASMQGFRSDEIVYQPLQGEDSGFALQLCTRNGPITPALQQFLHTAAAPA</sequence>
<dbReference type="PANTHER" id="PTHR30346">
    <property type="entry name" value="TRANSCRIPTIONAL DUAL REGULATOR HCAR-RELATED"/>
    <property type="match status" value="1"/>
</dbReference>
<evidence type="ECO:0000313" key="6">
    <source>
        <dbReference type="EMBL" id="MFG6110203.1"/>
    </source>
</evidence>
<evidence type="ECO:0000259" key="5">
    <source>
        <dbReference type="PROSITE" id="PS50931"/>
    </source>
</evidence>
<comment type="similarity">
    <text evidence="1">Belongs to the LysR transcriptional regulatory family.</text>
</comment>
<evidence type="ECO:0000256" key="4">
    <source>
        <dbReference type="ARBA" id="ARBA00023163"/>
    </source>
</evidence>
<reference evidence="6 7" key="1">
    <citation type="submission" date="2024-09" db="EMBL/GenBank/DDBJ databases">
        <authorList>
            <consortium name="All-Russian atlas of soil microorganisms"/>
            <consortium name="as a basis for the search for new antimicrobial producers and enzymes with unique properties"/>
            <person name="Sokolova E.A."/>
            <person name="Voronina E.N."/>
        </authorList>
    </citation>
    <scope>NUCLEOTIDE SEQUENCE [LARGE SCALE GENOMIC DNA]</scope>
    <source>
        <strain evidence="6 7">AF-22b-331.1</strain>
    </source>
</reference>
<dbReference type="Pfam" id="PF03466">
    <property type="entry name" value="LysR_substrate"/>
    <property type="match status" value="1"/>
</dbReference>
<dbReference type="InterPro" id="IPR005119">
    <property type="entry name" value="LysR_subst-bd"/>
</dbReference>
<organism evidence="6 7">
    <name type="scientific">Stenotrophomonas nematodicola</name>
    <dbReference type="NCBI Taxonomy" id="2656746"/>
    <lineage>
        <taxon>Bacteria</taxon>
        <taxon>Pseudomonadati</taxon>
        <taxon>Pseudomonadota</taxon>
        <taxon>Gammaproteobacteria</taxon>
        <taxon>Lysobacterales</taxon>
        <taxon>Lysobacteraceae</taxon>
        <taxon>Stenotrophomonas</taxon>
    </lineage>
</organism>
<dbReference type="SUPFAM" id="SSF46785">
    <property type="entry name" value="Winged helix' DNA-binding domain"/>
    <property type="match status" value="1"/>
</dbReference>
<dbReference type="CDD" id="cd08414">
    <property type="entry name" value="PBP2_LTTR_aromatics_like"/>
    <property type="match status" value="1"/>
</dbReference>
<feature type="domain" description="HTH lysR-type" evidence="5">
    <location>
        <begin position="2"/>
        <end position="59"/>
    </location>
</feature>
<evidence type="ECO:0000256" key="3">
    <source>
        <dbReference type="ARBA" id="ARBA00023125"/>
    </source>
</evidence>
<keyword evidence="4" id="KW-0804">Transcription</keyword>
<dbReference type="SUPFAM" id="SSF53850">
    <property type="entry name" value="Periplasmic binding protein-like II"/>
    <property type="match status" value="1"/>
</dbReference>
<keyword evidence="3" id="KW-0238">DNA-binding</keyword>
<protein>
    <submittedName>
        <fullName evidence="6">LysR substrate-binding domain-containing protein</fullName>
    </submittedName>
</protein>